<dbReference type="AlphaFoldDB" id="A0A0A9BZX1"/>
<name>A0A0A9BZX1_ARUDO</name>
<dbReference type="EMBL" id="GBRH01229024">
    <property type="protein sequence ID" value="JAD68871.1"/>
    <property type="molecule type" value="Transcribed_RNA"/>
</dbReference>
<protein>
    <submittedName>
        <fullName evidence="1">Uncharacterized protein</fullName>
    </submittedName>
</protein>
<reference evidence="1" key="1">
    <citation type="submission" date="2014-09" db="EMBL/GenBank/DDBJ databases">
        <authorList>
            <person name="Magalhaes I.L.F."/>
            <person name="Oliveira U."/>
            <person name="Santos F.R."/>
            <person name="Vidigal T.H.D.A."/>
            <person name="Brescovit A.D."/>
            <person name="Santos A.J."/>
        </authorList>
    </citation>
    <scope>NUCLEOTIDE SEQUENCE</scope>
    <source>
        <tissue evidence="1">Shoot tissue taken approximately 20 cm above the soil surface</tissue>
    </source>
</reference>
<proteinExistence type="predicted"/>
<accession>A0A0A9BZX1</accession>
<evidence type="ECO:0000313" key="1">
    <source>
        <dbReference type="EMBL" id="JAD68871.1"/>
    </source>
</evidence>
<reference evidence="1" key="2">
    <citation type="journal article" date="2015" name="Data Brief">
        <title>Shoot transcriptome of the giant reed, Arundo donax.</title>
        <authorList>
            <person name="Barrero R.A."/>
            <person name="Guerrero F.D."/>
            <person name="Moolhuijzen P."/>
            <person name="Goolsby J.A."/>
            <person name="Tidwell J."/>
            <person name="Bellgard S.E."/>
            <person name="Bellgard M.I."/>
        </authorList>
    </citation>
    <scope>NUCLEOTIDE SEQUENCE</scope>
    <source>
        <tissue evidence="1">Shoot tissue taken approximately 20 cm above the soil surface</tissue>
    </source>
</reference>
<organism evidence="1">
    <name type="scientific">Arundo donax</name>
    <name type="common">Giant reed</name>
    <name type="synonym">Donax arundinaceus</name>
    <dbReference type="NCBI Taxonomy" id="35708"/>
    <lineage>
        <taxon>Eukaryota</taxon>
        <taxon>Viridiplantae</taxon>
        <taxon>Streptophyta</taxon>
        <taxon>Embryophyta</taxon>
        <taxon>Tracheophyta</taxon>
        <taxon>Spermatophyta</taxon>
        <taxon>Magnoliopsida</taxon>
        <taxon>Liliopsida</taxon>
        <taxon>Poales</taxon>
        <taxon>Poaceae</taxon>
        <taxon>PACMAD clade</taxon>
        <taxon>Arundinoideae</taxon>
        <taxon>Arundineae</taxon>
        <taxon>Arundo</taxon>
    </lineage>
</organism>
<sequence>MSWYFNVISSVVIMVKVLQTYLSTAACRS</sequence>